<accession>A0A6G0W2Q9</accession>
<reference evidence="1 2" key="1">
    <citation type="submission" date="2019-08" db="EMBL/GenBank/DDBJ databases">
        <title>Whole genome of Aphis craccivora.</title>
        <authorList>
            <person name="Voronova N.V."/>
            <person name="Shulinski R.S."/>
            <person name="Bandarenka Y.V."/>
            <person name="Zhorov D.G."/>
            <person name="Warner D."/>
        </authorList>
    </citation>
    <scope>NUCLEOTIDE SEQUENCE [LARGE SCALE GENOMIC DNA]</scope>
    <source>
        <strain evidence="1">180601</strain>
        <tissue evidence="1">Whole Body</tissue>
    </source>
</reference>
<evidence type="ECO:0000313" key="2">
    <source>
        <dbReference type="Proteomes" id="UP000478052"/>
    </source>
</evidence>
<name>A0A6G0W2Q9_APHCR</name>
<organism evidence="1 2">
    <name type="scientific">Aphis craccivora</name>
    <name type="common">Cowpea aphid</name>
    <dbReference type="NCBI Taxonomy" id="307492"/>
    <lineage>
        <taxon>Eukaryota</taxon>
        <taxon>Metazoa</taxon>
        <taxon>Ecdysozoa</taxon>
        <taxon>Arthropoda</taxon>
        <taxon>Hexapoda</taxon>
        <taxon>Insecta</taxon>
        <taxon>Pterygota</taxon>
        <taxon>Neoptera</taxon>
        <taxon>Paraneoptera</taxon>
        <taxon>Hemiptera</taxon>
        <taxon>Sternorrhyncha</taxon>
        <taxon>Aphidomorpha</taxon>
        <taxon>Aphidoidea</taxon>
        <taxon>Aphididae</taxon>
        <taxon>Aphidini</taxon>
        <taxon>Aphis</taxon>
        <taxon>Aphis</taxon>
    </lineage>
</organism>
<proteinExistence type="predicted"/>
<dbReference type="Proteomes" id="UP000478052">
    <property type="component" value="Unassembled WGS sequence"/>
</dbReference>
<comment type="caution">
    <text evidence="1">The sequence shown here is derived from an EMBL/GenBank/DDBJ whole genome shotgun (WGS) entry which is preliminary data.</text>
</comment>
<evidence type="ECO:0000313" key="1">
    <source>
        <dbReference type="EMBL" id="KAF0720200.1"/>
    </source>
</evidence>
<gene>
    <name evidence="1" type="ORF">FWK35_00030976</name>
</gene>
<sequence>SMLTELPFKDFEWVDDLNIDVTKIPDNSEFGYILEVDIDYPEYLHEKHNDFPFLT</sequence>
<protein>
    <submittedName>
        <fullName evidence="1">Uncharacterized protein</fullName>
    </submittedName>
</protein>
<dbReference type="OrthoDB" id="6616771at2759"/>
<dbReference type="EMBL" id="VUJU01009469">
    <property type="protein sequence ID" value="KAF0720200.1"/>
    <property type="molecule type" value="Genomic_DNA"/>
</dbReference>
<dbReference type="AlphaFoldDB" id="A0A6G0W2Q9"/>
<feature type="non-terminal residue" evidence="1">
    <location>
        <position position="1"/>
    </location>
</feature>
<keyword evidence="2" id="KW-1185">Reference proteome</keyword>